<reference evidence="3 4" key="1">
    <citation type="submission" date="2020-12" db="EMBL/GenBank/DDBJ databases">
        <title>Olleya sediminilitoris sp. nov., isolated from a tidal flat.</title>
        <authorList>
            <person name="Park S."/>
            <person name="Yoon J.-H."/>
        </authorList>
    </citation>
    <scope>NUCLEOTIDE SEQUENCE [LARGE SCALE GENOMIC DNA]</scope>
    <source>
        <strain evidence="3 4">YSTF-M6</strain>
    </source>
</reference>
<keyword evidence="4" id="KW-1185">Reference proteome</keyword>
<name>A0ABS1WK94_9FLAO</name>
<feature type="domain" description="DUF6892" evidence="1">
    <location>
        <begin position="165"/>
        <end position="297"/>
    </location>
</feature>
<evidence type="ECO:0000313" key="3">
    <source>
        <dbReference type="EMBL" id="MBL7559546.1"/>
    </source>
</evidence>
<feature type="domain" description="DUF7738" evidence="2">
    <location>
        <begin position="4"/>
        <end position="103"/>
    </location>
</feature>
<dbReference type="InterPro" id="IPR056640">
    <property type="entry name" value="DUF7738"/>
</dbReference>
<gene>
    <name evidence="3" type="ORF">JAO71_06970</name>
</gene>
<proteinExistence type="predicted"/>
<dbReference type="RefSeq" id="WP_202999816.1">
    <property type="nucleotide sequence ID" value="NZ_JAEMEF010000004.1"/>
</dbReference>
<dbReference type="InterPro" id="IPR054187">
    <property type="entry name" value="DUF6892"/>
</dbReference>
<dbReference type="Pfam" id="PF24880">
    <property type="entry name" value="DUF7738"/>
    <property type="match status" value="1"/>
</dbReference>
<evidence type="ECO:0000313" key="4">
    <source>
        <dbReference type="Proteomes" id="UP000605013"/>
    </source>
</evidence>
<evidence type="ECO:0000259" key="1">
    <source>
        <dbReference type="Pfam" id="PF21832"/>
    </source>
</evidence>
<comment type="caution">
    <text evidence="3">The sequence shown here is derived from an EMBL/GenBank/DDBJ whole genome shotgun (WGS) entry which is preliminary data.</text>
</comment>
<organism evidence="3 4">
    <name type="scientific">Olleya sediminilitoris</name>
    <dbReference type="NCBI Taxonomy" id="2795739"/>
    <lineage>
        <taxon>Bacteria</taxon>
        <taxon>Pseudomonadati</taxon>
        <taxon>Bacteroidota</taxon>
        <taxon>Flavobacteriia</taxon>
        <taxon>Flavobacteriales</taxon>
        <taxon>Flavobacteriaceae</taxon>
    </lineage>
</organism>
<sequence length="301" mass="34458">MTSLQLSSIGLQINTVAIQFPVSISALKRVLDHDFRAFKTKNNTIYTWDDLGITCYSKNGILAESLTANFKPDGYNFSPTNHFNGQFEYHNHDIIEYYKTNKKECVKLFEGDDGGALVSNTISAWFDADEQGVNAIEVSTYKPYDKSEGIPEDKYTIRPLEEAIIPFEDFGFKLSVIEELMYNKGLLKPKFDIYEFAKWYKKRDINIDEEGYNQIPEVEQYFKDLPIPKRLAPALTEIYQDGGNDIYMNLSPFSGGAVDYWDIKTSEDVKHFNNLKKATLCYATDTAYDEMIASGIDAEWL</sequence>
<dbReference type="Pfam" id="PF21832">
    <property type="entry name" value="DUF6892"/>
    <property type="match status" value="1"/>
</dbReference>
<protein>
    <submittedName>
        <fullName evidence="3">Uncharacterized protein</fullName>
    </submittedName>
</protein>
<accession>A0ABS1WK94</accession>
<dbReference type="EMBL" id="JAEMEF010000004">
    <property type="protein sequence ID" value="MBL7559546.1"/>
    <property type="molecule type" value="Genomic_DNA"/>
</dbReference>
<dbReference type="Proteomes" id="UP000605013">
    <property type="component" value="Unassembled WGS sequence"/>
</dbReference>
<evidence type="ECO:0000259" key="2">
    <source>
        <dbReference type="Pfam" id="PF24880"/>
    </source>
</evidence>